<evidence type="ECO:0000259" key="1">
    <source>
        <dbReference type="PROSITE" id="PS50943"/>
    </source>
</evidence>
<dbReference type="EMBL" id="CAJSLV010000046">
    <property type="protein sequence ID" value="CAG6392728.1"/>
    <property type="molecule type" value="Genomic_DNA"/>
</dbReference>
<protein>
    <recommendedName>
        <fullName evidence="1">HTH cro/C1-type domain-containing protein</fullName>
    </recommendedName>
</protein>
<dbReference type="Proteomes" id="UP001152519">
    <property type="component" value="Unassembled WGS sequence"/>
</dbReference>
<organism evidence="2 3">
    <name type="scientific">Actinacidiphila cocklensis</name>
    <dbReference type="NCBI Taxonomy" id="887465"/>
    <lineage>
        <taxon>Bacteria</taxon>
        <taxon>Bacillati</taxon>
        <taxon>Actinomycetota</taxon>
        <taxon>Actinomycetes</taxon>
        <taxon>Kitasatosporales</taxon>
        <taxon>Streptomycetaceae</taxon>
        <taxon>Actinacidiphila</taxon>
    </lineage>
</organism>
<reference evidence="2" key="1">
    <citation type="submission" date="2021-05" db="EMBL/GenBank/DDBJ databases">
        <authorList>
            <person name="Arsene-Ploetze F."/>
        </authorList>
    </citation>
    <scope>NUCLEOTIDE SEQUENCE</scope>
    <source>
        <strain evidence="2">DSM 42138</strain>
    </source>
</reference>
<proteinExistence type="predicted"/>
<gene>
    <name evidence="2" type="ORF">SCOCK_180105</name>
</gene>
<dbReference type="SUPFAM" id="SSF47413">
    <property type="entry name" value="lambda repressor-like DNA-binding domains"/>
    <property type="match status" value="1"/>
</dbReference>
<name>A0A9W4GPU0_9ACTN</name>
<accession>A0A9W4GPU0</accession>
<comment type="caution">
    <text evidence="2">The sequence shown here is derived from an EMBL/GenBank/DDBJ whole genome shotgun (WGS) entry which is preliminary data.</text>
</comment>
<dbReference type="AlphaFoldDB" id="A0A9W4GPU0"/>
<dbReference type="Gene3D" id="1.10.260.40">
    <property type="entry name" value="lambda repressor-like DNA-binding domains"/>
    <property type="match status" value="1"/>
</dbReference>
<dbReference type="GO" id="GO:0003677">
    <property type="term" value="F:DNA binding"/>
    <property type="evidence" value="ECO:0007669"/>
    <property type="project" value="InterPro"/>
</dbReference>
<dbReference type="InterPro" id="IPR010982">
    <property type="entry name" value="Lambda_DNA-bd_dom_sf"/>
</dbReference>
<dbReference type="PROSITE" id="PS50943">
    <property type="entry name" value="HTH_CROC1"/>
    <property type="match status" value="1"/>
</dbReference>
<dbReference type="InterPro" id="IPR001387">
    <property type="entry name" value="Cro/C1-type_HTH"/>
</dbReference>
<dbReference type="SMART" id="SM00530">
    <property type="entry name" value="HTH_XRE"/>
    <property type="match status" value="1"/>
</dbReference>
<evidence type="ECO:0000313" key="2">
    <source>
        <dbReference type="EMBL" id="CAG6392728.1"/>
    </source>
</evidence>
<dbReference type="RefSeq" id="WP_251487605.1">
    <property type="nucleotide sequence ID" value="NZ_CAJSLV010000046.1"/>
</dbReference>
<evidence type="ECO:0000313" key="3">
    <source>
        <dbReference type="Proteomes" id="UP001152519"/>
    </source>
</evidence>
<feature type="domain" description="HTH cro/C1-type" evidence="1">
    <location>
        <begin position="12"/>
        <end position="44"/>
    </location>
</feature>
<dbReference type="CDD" id="cd00093">
    <property type="entry name" value="HTH_XRE"/>
    <property type="match status" value="1"/>
</dbReference>
<dbReference type="Pfam" id="PF01381">
    <property type="entry name" value="HTH_3"/>
    <property type="match status" value="1"/>
</dbReference>
<keyword evidence="3" id="KW-1185">Reference proteome</keyword>
<sequence length="166" mass="17596">METPWARVGTALRAARKAQELTQAELAARADVSAGTIRAIERGQEFQKVTPTLRAVEAAIGWAEGSVQAILDGGEPTPAPAPETTQAAAVASLEGLPYRIAQALADGTALDTRLKTIGSGGEIVIIVKGREGATDEEKRAILREWERQEGHLDRLGEVADDSSDNQ</sequence>